<protein>
    <submittedName>
        <fullName evidence="1">Uncharacterized protein</fullName>
    </submittedName>
</protein>
<proteinExistence type="predicted"/>
<dbReference type="RefSeq" id="WP_119366346.1">
    <property type="nucleotide sequence ID" value="NZ_QXDJ01000002.1"/>
</dbReference>
<dbReference type="AlphaFoldDB" id="A0A399IUU8"/>
<reference evidence="1 2" key="1">
    <citation type="submission" date="2018-08" db="EMBL/GenBank/DDBJ databases">
        <title>Genome of Clostridium chromiireducens C1, DSM12136.</title>
        <authorList>
            <person name="Xing M."/>
            <person name="Wei Y."/>
            <person name="Ang E.L."/>
            <person name="Zhao H."/>
            <person name="Zhang Y."/>
        </authorList>
    </citation>
    <scope>NUCLEOTIDE SEQUENCE [LARGE SCALE GENOMIC DNA]</scope>
    <source>
        <strain evidence="1 2">C1</strain>
    </source>
</reference>
<evidence type="ECO:0000313" key="2">
    <source>
        <dbReference type="Proteomes" id="UP000265930"/>
    </source>
</evidence>
<evidence type="ECO:0000313" key="1">
    <source>
        <dbReference type="EMBL" id="RII35262.1"/>
    </source>
</evidence>
<gene>
    <name evidence="1" type="ORF">D2A34_08630</name>
</gene>
<sequence>MFDFECIKNDLYKLPEDEFIIKYYFRTDNWYLSEYLGYKQDQIHKISDNIKALISKELDIGFNNIVTIGSSKIGYSISPTKKLFQEFRVDDDEHPSDIDIALISNEIFTQLWSEFRGVHSITFNYSYNKVAKEIFRGFVNDKTFTEIDEIRSMWNRKVDKLNDSLVSDFGFDHQVNYRIYRSLRDLMDYQIRGLREIKEGNLNGV</sequence>
<dbReference type="EMBL" id="QXDJ01000002">
    <property type="protein sequence ID" value="RII35262.1"/>
    <property type="molecule type" value="Genomic_DNA"/>
</dbReference>
<name>A0A399IUU8_9CLOT</name>
<accession>A0A399IUU8</accession>
<comment type="caution">
    <text evidence="1">The sequence shown here is derived from an EMBL/GenBank/DDBJ whole genome shotgun (WGS) entry which is preliminary data.</text>
</comment>
<organism evidence="1 2">
    <name type="scientific">Clostridium chromiireducens</name>
    <dbReference type="NCBI Taxonomy" id="225345"/>
    <lineage>
        <taxon>Bacteria</taxon>
        <taxon>Bacillati</taxon>
        <taxon>Bacillota</taxon>
        <taxon>Clostridia</taxon>
        <taxon>Eubacteriales</taxon>
        <taxon>Clostridiaceae</taxon>
        <taxon>Clostridium</taxon>
    </lineage>
</organism>
<dbReference type="Proteomes" id="UP000265930">
    <property type="component" value="Unassembled WGS sequence"/>
</dbReference>